<reference evidence="2" key="1">
    <citation type="submission" date="2021-02" db="EMBL/GenBank/DDBJ databases">
        <authorList>
            <person name="Dougan E. K."/>
            <person name="Rhodes N."/>
            <person name="Thang M."/>
            <person name="Chan C."/>
        </authorList>
    </citation>
    <scope>NUCLEOTIDE SEQUENCE</scope>
</reference>
<protein>
    <submittedName>
        <fullName evidence="2">Uncharacterized protein</fullName>
    </submittedName>
</protein>
<name>A0A813F6U3_POLGL</name>
<dbReference type="EMBL" id="CAJNNV010024274">
    <property type="protein sequence ID" value="CAE8609296.1"/>
    <property type="molecule type" value="Genomic_DNA"/>
</dbReference>
<dbReference type="AlphaFoldDB" id="A0A813F6U3"/>
<organism evidence="2 3">
    <name type="scientific">Polarella glacialis</name>
    <name type="common">Dinoflagellate</name>
    <dbReference type="NCBI Taxonomy" id="89957"/>
    <lineage>
        <taxon>Eukaryota</taxon>
        <taxon>Sar</taxon>
        <taxon>Alveolata</taxon>
        <taxon>Dinophyceae</taxon>
        <taxon>Suessiales</taxon>
        <taxon>Suessiaceae</taxon>
        <taxon>Polarella</taxon>
    </lineage>
</organism>
<feature type="region of interest" description="Disordered" evidence="1">
    <location>
        <begin position="58"/>
        <end position="130"/>
    </location>
</feature>
<comment type="caution">
    <text evidence="2">The sequence shown here is derived from an EMBL/GenBank/DDBJ whole genome shotgun (WGS) entry which is preliminary data.</text>
</comment>
<evidence type="ECO:0000256" key="1">
    <source>
        <dbReference type="SAM" id="MobiDB-lite"/>
    </source>
</evidence>
<feature type="compositionally biased region" description="Basic and acidic residues" evidence="1">
    <location>
        <begin position="90"/>
        <end position="111"/>
    </location>
</feature>
<keyword evidence="3" id="KW-1185">Reference proteome</keyword>
<feature type="compositionally biased region" description="Polar residues" evidence="1">
    <location>
        <begin position="58"/>
        <end position="72"/>
    </location>
</feature>
<accession>A0A813F6U3</accession>
<evidence type="ECO:0000313" key="2">
    <source>
        <dbReference type="EMBL" id="CAE8609296.1"/>
    </source>
</evidence>
<evidence type="ECO:0000313" key="3">
    <source>
        <dbReference type="Proteomes" id="UP000654075"/>
    </source>
</evidence>
<proteinExistence type="predicted"/>
<gene>
    <name evidence="2" type="ORF">PGLA1383_LOCUS27123</name>
</gene>
<dbReference type="Proteomes" id="UP000654075">
    <property type="component" value="Unassembled WGS sequence"/>
</dbReference>
<sequence>MSCFLYVVVILVSVRIYEMPTLVSVPLHMTLGLILLSGPACSDYVSCWFSFRMHGGPNSNQGAGQEVSQEASQEPGHEVSQEANQEPGENESREETHWDEGDCGHVLEPREPQGATSMNIMVPRPEADGSSLTTTQVFSVFV</sequence>